<comment type="caution">
    <text evidence="1">The sequence shown here is derived from an EMBL/GenBank/DDBJ whole genome shotgun (WGS) entry which is preliminary data.</text>
</comment>
<accession>A0A252A162</accession>
<dbReference type="EMBL" id="JOMM01000066">
    <property type="protein sequence ID" value="OUI80892.1"/>
    <property type="molecule type" value="Genomic_DNA"/>
</dbReference>
<evidence type="ECO:0000313" key="1">
    <source>
        <dbReference type="EMBL" id="OUI80892.1"/>
    </source>
</evidence>
<proteinExistence type="predicted"/>
<dbReference type="AlphaFoldDB" id="A0A252A162"/>
<dbReference type="Proteomes" id="UP000194565">
    <property type="component" value="Unassembled WGS sequence"/>
</dbReference>
<sequence>MFVDKTLMPGEVLRAVRSAKFFEIGRRCADREGICGQKATDDRKIGIWLANTNDSFMAIQRRMNQMIRQGYL</sequence>
<protein>
    <submittedName>
        <fullName evidence="1">Uncharacterized protein</fullName>
    </submittedName>
</protein>
<gene>
    <name evidence="1" type="ORF">HC62_16715</name>
</gene>
<evidence type="ECO:0000313" key="2">
    <source>
        <dbReference type="Proteomes" id="UP000194565"/>
    </source>
</evidence>
<organism evidence="1 2">
    <name type="scientific">Acetobacter tropicalis</name>
    <dbReference type="NCBI Taxonomy" id="104102"/>
    <lineage>
        <taxon>Bacteria</taxon>
        <taxon>Pseudomonadati</taxon>
        <taxon>Pseudomonadota</taxon>
        <taxon>Alphaproteobacteria</taxon>
        <taxon>Acetobacterales</taxon>
        <taxon>Acetobacteraceae</taxon>
        <taxon>Acetobacter</taxon>
    </lineage>
</organism>
<reference evidence="1 2" key="1">
    <citation type="submission" date="2014-06" db="EMBL/GenBank/DDBJ databases">
        <authorList>
            <person name="Ju J."/>
            <person name="Zhang J."/>
        </authorList>
    </citation>
    <scope>NUCLEOTIDE SEQUENCE [LARGE SCALE GENOMIC DNA]</scope>
    <source>
        <strain evidence="1">DmW_042</strain>
    </source>
</reference>
<name>A0A252A162_9PROT</name>